<dbReference type="SUPFAM" id="SSF54593">
    <property type="entry name" value="Glyoxalase/Bleomycin resistance protein/Dihydroxybiphenyl dioxygenase"/>
    <property type="match status" value="1"/>
</dbReference>
<gene>
    <name evidence="2" type="ORF">SAMN05216257_101749</name>
</gene>
<evidence type="ECO:0000313" key="2">
    <source>
        <dbReference type="EMBL" id="SDK14673.1"/>
    </source>
</evidence>
<dbReference type="Proteomes" id="UP000199328">
    <property type="component" value="Unassembled WGS sequence"/>
</dbReference>
<dbReference type="OrthoDB" id="9803142at2"/>
<dbReference type="Pfam" id="PF00903">
    <property type="entry name" value="Glyoxalase"/>
    <property type="match status" value="2"/>
</dbReference>
<proteinExistence type="predicted"/>
<dbReference type="PROSITE" id="PS51819">
    <property type="entry name" value="VOC"/>
    <property type="match status" value="2"/>
</dbReference>
<keyword evidence="3" id="KW-1185">Reference proteome</keyword>
<evidence type="ECO:0000313" key="3">
    <source>
        <dbReference type="Proteomes" id="UP000199328"/>
    </source>
</evidence>
<dbReference type="RefSeq" id="WP_092498214.1">
    <property type="nucleotide sequence ID" value="NZ_FNFV01000001.1"/>
</dbReference>
<feature type="domain" description="VOC" evidence="1">
    <location>
        <begin position="16"/>
        <end position="128"/>
    </location>
</feature>
<evidence type="ECO:0000259" key="1">
    <source>
        <dbReference type="PROSITE" id="PS51819"/>
    </source>
</evidence>
<organism evidence="2 3">
    <name type="scientific">Meinhardsimonia xiamenensis</name>
    <dbReference type="NCBI Taxonomy" id="990712"/>
    <lineage>
        <taxon>Bacteria</taxon>
        <taxon>Pseudomonadati</taxon>
        <taxon>Pseudomonadota</taxon>
        <taxon>Alphaproteobacteria</taxon>
        <taxon>Rhodobacterales</taxon>
        <taxon>Paracoccaceae</taxon>
        <taxon>Meinhardsimonia</taxon>
    </lineage>
</organism>
<keyword evidence="2" id="KW-0560">Oxidoreductase</keyword>
<dbReference type="InterPro" id="IPR029068">
    <property type="entry name" value="Glyas_Bleomycin-R_OHBP_Dase"/>
</dbReference>
<dbReference type="AlphaFoldDB" id="A0A1G8ZI31"/>
<dbReference type="GO" id="GO:0051213">
    <property type="term" value="F:dioxygenase activity"/>
    <property type="evidence" value="ECO:0007669"/>
    <property type="project" value="UniProtKB-KW"/>
</dbReference>
<name>A0A1G8ZI31_9RHOB</name>
<dbReference type="STRING" id="990712.SAMN05216257_101749"/>
<dbReference type="Gene3D" id="3.10.180.10">
    <property type="entry name" value="2,3-Dihydroxybiphenyl 1,2-Dioxygenase, domain 1"/>
    <property type="match status" value="2"/>
</dbReference>
<accession>A0A1G8ZI31</accession>
<reference evidence="3" key="1">
    <citation type="submission" date="2016-10" db="EMBL/GenBank/DDBJ databases">
        <authorList>
            <person name="Varghese N."/>
            <person name="Submissions S."/>
        </authorList>
    </citation>
    <scope>NUCLEOTIDE SEQUENCE [LARGE SCALE GENOMIC DNA]</scope>
    <source>
        <strain evidence="3">CGMCC 1.10789</strain>
    </source>
</reference>
<dbReference type="EMBL" id="FNFV01000001">
    <property type="protein sequence ID" value="SDK14673.1"/>
    <property type="molecule type" value="Genomic_DNA"/>
</dbReference>
<sequence>MPEKQSPPVLPFGIARLGYVERFTPDIDRARAFHVDTFGLQISAEDERHLYLRALHERGHHSLIFAQGPEAGAGALGFRVAREEDLERAHRWFTGRGLRAEWIERPWTARRVLRAADPWGVPLEFYCGMTPMPPLHQRYRLHHGARPLWLDRVCLRTPDVAAAVTFYGALGFLMSEAVREKDSGRLRVALLGNFGTGETLSLVEGAGAGLHHLSWRVETPAHVLDFLDLMATTGHGEMIEHGPGRHGISNALYLYLLDADGHRTGLVCAGARPPGPDAPPIVWDYDDPRWQSLWGTPPPPGWSERVMPFIAPAPSARRAGLGSQGRAPVRRV</sequence>
<feature type="domain" description="VOC" evidence="1">
    <location>
        <begin position="149"/>
        <end position="269"/>
    </location>
</feature>
<dbReference type="InterPro" id="IPR004360">
    <property type="entry name" value="Glyas_Fos-R_dOase_dom"/>
</dbReference>
<protein>
    <submittedName>
        <fullName evidence="2">Catechol 2,3-dioxygenase</fullName>
    </submittedName>
</protein>
<dbReference type="InterPro" id="IPR037523">
    <property type="entry name" value="VOC_core"/>
</dbReference>
<keyword evidence="2" id="KW-0223">Dioxygenase</keyword>